<dbReference type="RefSeq" id="XP_041547862.1">
    <property type="nucleotide sequence ID" value="XM_041683619.1"/>
</dbReference>
<accession>A0A146F5G3</accession>
<feature type="coiled-coil region" evidence="1">
    <location>
        <begin position="80"/>
        <end position="107"/>
    </location>
</feature>
<name>A0A146F5G3_ASPKA</name>
<dbReference type="EMBL" id="BCWF01000009">
    <property type="protein sequence ID" value="GAT21092.1"/>
    <property type="molecule type" value="Genomic_DNA"/>
</dbReference>
<dbReference type="VEuPathDB" id="FungiDB:ASPFODRAFT_144646"/>
<dbReference type="OrthoDB" id="4227183at2759"/>
<keyword evidence="5" id="KW-1185">Reference proteome</keyword>
<protein>
    <submittedName>
        <fullName evidence="3">Uncharacterized protein</fullName>
    </submittedName>
</protein>
<evidence type="ECO:0000313" key="4">
    <source>
        <dbReference type="Proteomes" id="UP000075230"/>
    </source>
</evidence>
<organism evidence="3 4">
    <name type="scientific">Aspergillus kawachii</name>
    <name type="common">White koji mold</name>
    <name type="synonym">Aspergillus awamori var. kawachi</name>
    <dbReference type="NCBI Taxonomy" id="1069201"/>
    <lineage>
        <taxon>Eukaryota</taxon>
        <taxon>Fungi</taxon>
        <taxon>Dikarya</taxon>
        <taxon>Ascomycota</taxon>
        <taxon>Pezizomycotina</taxon>
        <taxon>Eurotiomycetes</taxon>
        <taxon>Eurotiomycetidae</taxon>
        <taxon>Eurotiales</taxon>
        <taxon>Aspergillaceae</taxon>
        <taxon>Aspergillus</taxon>
        <taxon>Aspergillus subgen. Circumdati</taxon>
    </lineage>
</organism>
<dbReference type="Proteomes" id="UP000661280">
    <property type="component" value="Chromosome 7"/>
</dbReference>
<gene>
    <name evidence="2" type="ORF">AKAW2_70978S</name>
    <name evidence="3" type="ORF">RIB2604_00901130</name>
</gene>
<reference evidence="2" key="4">
    <citation type="submission" date="2021-02" db="EMBL/GenBank/DDBJ databases">
        <title>Aspergillus luchuensis mut. kawachii IFO 4304 genome sequence.</title>
        <authorList>
            <person name="Mori K."/>
            <person name="Kadooka C."/>
            <person name="Goto M."/>
            <person name="Futagami T."/>
        </authorList>
    </citation>
    <scope>NUCLEOTIDE SEQUENCE</scope>
    <source>
        <strain evidence="2">IFO 4308</strain>
    </source>
</reference>
<sequence>MEQFIDIVSQYFPMLDVLRNIETPRRLAANGDMSPPKSSPVEHLLRNNPELYRGLEKAALATGHVEEGLRRQLYHAQQSKESMRLELAKKQSDIRSLTQQIQALSFQPNVLSDDDIAQNMRRLLQRLRNWSNTYFRDLEQLNKVRQNLEHNGAMFVPRGPHEVRAFIASVVSQILFHRIFGLYLLGIPNEESGRFVSIAETLRQNCPGNTEHHWRTATSIAAEKLGDEQSDINMVASQVEIMLSQYYSVEPSTVARRLRALVQECMQFKRDLDRQLSRYRFFRSALGDNFAPDYMQHAIPFQEVAGRVQCTLWPGLYKESTSGALVVVPETVLATKDAEDQSPICTEVSNTLVPSLQDVSDHLSNLGESVDNEGVPCRDLAFDIELGGDTV</sequence>
<reference evidence="2" key="3">
    <citation type="submission" date="2021-01" db="EMBL/GenBank/DDBJ databases">
        <authorList>
            <consortium name="Aspergillus luchuensis mut. kawachii IFO 4304 genome sequencing consortium"/>
            <person name="Kazuki M."/>
            <person name="Futagami T."/>
        </authorList>
    </citation>
    <scope>NUCLEOTIDE SEQUENCE</scope>
    <source>
        <strain evidence="2">IFO 4308</strain>
    </source>
</reference>
<evidence type="ECO:0000256" key="1">
    <source>
        <dbReference type="SAM" id="Coils"/>
    </source>
</evidence>
<reference evidence="3 4" key="1">
    <citation type="journal article" date="2016" name="DNA Res.">
        <title>Genome sequence of Aspergillus luchuensis NBRC 4314.</title>
        <authorList>
            <person name="Yamada O."/>
            <person name="Machida M."/>
            <person name="Hosoyama A."/>
            <person name="Goto M."/>
            <person name="Takahashi T."/>
            <person name="Futagami T."/>
            <person name="Yamagata Y."/>
            <person name="Takeuchi M."/>
            <person name="Kobayashi T."/>
            <person name="Koike H."/>
            <person name="Abe K."/>
            <person name="Asai K."/>
            <person name="Arita M."/>
            <person name="Fujita N."/>
            <person name="Fukuda K."/>
            <person name="Higa K."/>
            <person name="Horikawa H."/>
            <person name="Ishikawa T."/>
            <person name="Jinno K."/>
            <person name="Kato Y."/>
            <person name="Kirimura K."/>
            <person name="Mizutani O."/>
            <person name="Nakasone K."/>
            <person name="Sano M."/>
            <person name="Shiraishi Y."/>
            <person name="Tsukahara M."/>
            <person name="Gomi K."/>
        </authorList>
    </citation>
    <scope>NUCLEOTIDE SEQUENCE [LARGE SCALE GENOMIC DNA]</scope>
    <source>
        <strain evidence="3 4">RIB 2604</strain>
    </source>
</reference>
<evidence type="ECO:0000313" key="3">
    <source>
        <dbReference type="EMBL" id="GAT21092.1"/>
    </source>
</evidence>
<evidence type="ECO:0000313" key="2">
    <source>
        <dbReference type="EMBL" id="BCS04100.1"/>
    </source>
</evidence>
<dbReference type="EMBL" id="AP024431">
    <property type="protein sequence ID" value="BCS04100.1"/>
    <property type="molecule type" value="Genomic_DNA"/>
</dbReference>
<proteinExistence type="predicted"/>
<dbReference type="AlphaFoldDB" id="A0A146F5G3"/>
<dbReference type="KEGG" id="aluc:AKAW2_70978S"/>
<dbReference type="GeneID" id="64965421"/>
<keyword evidence="1" id="KW-0175">Coiled coil</keyword>
<evidence type="ECO:0000313" key="5">
    <source>
        <dbReference type="Proteomes" id="UP000661280"/>
    </source>
</evidence>
<reference evidence="4" key="2">
    <citation type="submission" date="2016-02" db="EMBL/GenBank/DDBJ databases">
        <title>Genome sequencing of Aspergillus luchuensis NBRC 4314.</title>
        <authorList>
            <person name="Yamada O."/>
        </authorList>
    </citation>
    <scope>NUCLEOTIDE SEQUENCE [LARGE SCALE GENOMIC DNA]</scope>
    <source>
        <strain evidence="4">RIB 2604</strain>
    </source>
</reference>
<dbReference type="Proteomes" id="UP000075230">
    <property type="component" value="Unassembled WGS sequence"/>
</dbReference>